<dbReference type="Proteomes" id="UP000678393">
    <property type="component" value="Unassembled WGS sequence"/>
</dbReference>
<comment type="caution">
    <text evidence="2">The sequence shown here is derived from an EMBL/GenBank/DDBJ whole genome shotgun (WGS) entry which is preliminary data.</text>
</comment>
<keyword evidence="1" id="KW-0472">Membrane</keyword>
<evidence type="ECO:0000313" key="3">
    <source>
        <dbReference type="Proteomes" id="UP000678393"/>
    </source>
</evidence>
<proteinExistence type="predicted"/>
<keyword evidence="3" id="KW-1185">Reference proteome</keyword>
<reference evidence="2" key="1">
    <citation type="submission" date="2021-04" db="EMBL/GenBank/DDBJ databases">
        <authorList>
            <consortium name="Molecular Ecology Group"/>
        </authorList>
    </citation>
    <scope>NUCLEOTIDE SEQUENCE</scope>
</reference>
<evidence type="ECO:0000313" key="2">
    <source>
        <dbReference type="EMBL" id="CAG5133796.1"/>
    </source>
</evidence>
<feature type="transmembrane region" description="Helical" evidence="1">
    <location>
        <begin position="7"/>
        <end position="29"/>
    </location>
</feature>
<name>A0A8S4A471_9EUPU</name>
<feature type="non-terminal residue" evidence="2">
    <location>
        <position position="110"/>
    </location>
</feature>
<keyword evidence="1" id="KW-0812">Transmembrane</keyword>
<feature type="transmembrane region" description="Helical" evidence="1">
    <location>
        <begin position="72"/>
        <end position="96"/>
    </location>
</feature>
<keyword evidence="1" id="KW-1133">Transmembrane helix</keyword>
<protein>
    <submittedName>
        <fullName evidence="2">Uncharacterized protein</fullName>
    </submittedName>
</protein>
<evidence type="ECO:0000256" key="1">
    <source>
        <dbReference type="SAM" id="Phobius"/>
    </source>
</evidence>
<dbReference type="AlphaFoldDB" id="A0A8S4A471"/>
<gene>
    <name evidence="2" type="ORF">CUNI_LOCUS19354</name>
</gene>
<accession>A0A8S4A471</accession>
<sequence length="110" mass="12360">FKYPSMLVSVMFVAGCVIYMVTVEFYVYVVNILDIVLDSVVEQLDKIGWHQQPDDSQGRILERDISLLVYNVAYAIKVSSIVSTTLAALVSFLNILHMMTIIQDKPVCAV</sequence>
<organism evidence="2 3">
    <name type="scientific">Candidula unifasciata</name>
    <dbReference type="NCBI Taxonomy" id="100452"/>
    <lineage>
        <taxon>Eukaryota</taxon>
        <taxon>Metazoa</taxon>
        <taxon>Spiralia</taxon>
        <taxon>Lophotrochozoa</taxon>
        <taxon>Mollusca</taxon>
        <taxon>Gastropoda</taxon>
        <taxon>Heterobranchia</taxon>
        <taxon>Euthyneura</taxon>
        <taxon>Panpulmonata</taxon>
        <taxon>Eupulmonata</taxon>
        <taxon>Stylommatophora</taxon>
        <taxon>Helicina</taxon>
        <taxon>Helicoidea</taxon>
        <taxon>Geomitridae</taxon>
        <taxon>Candidula</taxon>
    </lineage>
</organism>
<dbReference type="EMBL" id="CAJHNH020006483">
    <property type="protein sequence ID" value="CAG5133796.1"/>
    <property type="molecule type" value="Genomic_DNA"/>
</dbReference>